<keyword evidence="3" id="KW-0805">Transcription regulation</keyword>
<dbReference type="CDD" id="cd00156">
    <property type="entry name" value="REC"/>
    <property type="match status" value="1"/>
</dbReference>
<accession>A0A2M6WJE0</accession>
<dbReference type="SUPFAM" id="SSF52172">
    <property type="entry name" value="CheY-like"/>
    <property type="match status" value="1"/>
</dbReference>
<dbReference type="InterPro" id="IPR001789">
    <property type="entry name" value="Sig_transdc_resp-reg_receiver"/>
</dbReference>
<evidence type="ECO:0000256" key="5">
    <source>
        <dbReference type="ARBA" id="ARBA00023163"/>
    </source>
</evidence>
<keyword evidence="5" id="KW-0804">Transcription</keyword>
<dbReference type="SMART" id="SM00448">
    <property type="entry name" value="REC"/>
    <property type="match status" value="1"/>
</dbReference>
<dbReference type="Gene3D" id="3.40.50.2300">
    <property type="match status" value="1"/>
</dbReference>
<keyword evidence="2" id="KW-0902">Two-component regulatory system</keyword>
<name>A0A2M6WJE0_9BACT</name>
<evidence type="ECO:0000256" key="2">
    <source>
        <dbReference type="ARBA" id="ARBA00023012"/>
    </source>
</evidence>
<gene>
    <name evidence="8" type="ORF">COU08_00040</name>
</gene>
<proteinExistence type="predicted"/>
<sequence>MKKILLVDDEKSFIDIIQILLQKNGYDIIVACDGEEALVKVRSEHPDLVLLDLIMPKMDGFTFAKTLRAANDIPWIPVIVFTTQATEVEKQKAEKIGVQGYLMKSDINAHALRDKIEEFIGRG</sequence>
<dbReference type="EMBL" id="PFBA01000001">
    <property type="protein sequence ID" value="PIT92883.1"/>
    <property type="molecule type" value="Genomic_DNA"/>
</dbReference>
<reference evidence="9" key="1">
    <citation type="submission" date="2017-09" db="EMBL/GenBank/DDBJ databases">
        <title>Depth-based differentiation of microbial function through sediment-hosted aquifers and enrichment of novel symbionts in the deep terrestrial subsurface.</title>
        <authorList>
            <person name="Probst A.J."/>
            <person name="Ladd B."/>
            <person name="Jarett J.K."/>
            <person name="Geller-Mcgrath D.E."/>
            <person name="Sieber C.M.K."/>
            <person name="Emerson J.B."/>
            <person name="Anantharaman K."/>
            <person name="Thomas B.C."/>
            <person name="Malmstrom R."/>
            <person name="Stieglmeier M."/>
            <person name="Klingl A."/>
            <person name="Woyke T."/>
            <person name="Ryan C.M."/>
            <person name="Banfield J.F."/>
        </authorList>
    </citation>
    <scope>NUCLEOTIDE SEQUENCE [LARGE SCALE GENOMIC DNA]</scope>
</reference>
<evidence type="ECO:0000313" key="9">
    <source>
        <dbReference type="Proteomes" id="UP000228635"/>
    </source>
</evidence>
<dbReference type="InterPro" id="IPR011006">
    <property type="entry name" value="CheY-like_superfamily"/>
</dbReference>
<dbReference type="InterPro" id="IPR050595">
    <property type="entry name" value="Bact_response_regulator"/>
</dbReference>
<dbReference type="PANTHER" id="PTHR44591">
    <property type="entry name" value="STRESS RESPONSE REGULATOR PROTEIN 1"/>
    <property type="match status" value="1"/>
</dbReference>
<dbReference type="PROSITE" id="PS50110">
    <property type="entry name" value="RESPONSE_REGULATORY"/>
    <property type="match status" value="1"/>
</dbReference>
<keyword evidence="1 6" id="KW-0597">Phosphoprotein</keyword>
<evidence type="ECO:0000256" key="1">
    <source>
        <dbReference type="ARBA" id="ARBA00022553"/>
    </source>
</evidence>
<dbReference type="Pfam" id="PF00072">
    <property type="entry name" value="Response_reg"/>
    <property type="match status" value="1"/>
</dbReference>
<evidence type="ECO:0000256" key="4">
    <source>
        <dbReference type="ARBA" id="ARBA00023125"/>
    </source>
</evidence>
<keyword evidence="4" id="KW-0238">DNA-binding</keyword>
<protein>
    <submittedName>
        <fullName evidence="8">Two-component system response regulator</fullName>
    </submittedName>
</protein>
<evidence type="ECO:0000313" key="8">
    <source>
        <dbReference type="EMBL" id="PIT92883.1"/>
    </source>
</evidence>
<dbReference type="FunFam" id="3.40.50.2300:FF:000001">
    <property type="entry name" value="DNA-binding response regulator PhoB"/>
    <property type="match status" value="1"/>
</dbReference>
<comment type="caution">
    <text evidence="8">The sequence shown here is derived from an EMBL/GenBank/DDBJ whole genome shotgun (WGS) entry which is preliminary data.</text>
</comment>
<evidence type="ECO:0000259" key="7">
    <source>
        <dbReference type="PROSITE" id="PS50110"/>
    </source>
</evidence>
<evidence type="ECO:0000256" key="6">
    <source>
        <dbReference type="PROSITE-ProRule" id="PRU00169"/>
    </source>
</evidence>
<feature type="modified residue" description="4-aspartylphosphate" evidence="6">
    <location>
        <position position="52"/>
    </location>
</feature>
<dbReference type="Proteomes" id="UP000228635">
    <property type="component" value="Unassembled WGS sequence"/>
</dbReference>
<dbReference type="PANTHER" id="PTHR44591:SF3">
    <property type="entry name" value="RESPONSE REGULATORY DOMAIN-CONTAINING PROTEIN"/>
    <property type="match status" value="1"/>
</dbReference>
<dbReference type="AlphaFoldDB" id="A0A2M6WJE0"/>
<organism evidence="8 9">
    <name type="scientific">Candidatus Harrisonbacteria bacterium CG10_big_fil_rev_8_21_14_0_10_42_17</name>
    <dbReference type="NCBI Taxonomy" id="1974584"/>
    <lineage>
        <taxon>Bacteria</taxon>
        <taxon>Candidatus Harrisoniibacteriota</taxon>
    </lineage>
</organism>
<dbReference type="GO" id="GO:0000160">
    <property type="term" value="P:phosphorelay signal transduction system"/>
    <property type="evidence" value="ECO:0007669"/>
    <property type="project" value="UniProtKB-KW"/>
</dbReference>
<feature type="domain" description="Response regulatory" evidence="7">
    <location>
        <begin position="3"/>
        <end position="119"/>
    </location>
</feature>
<dbReference type="GO" id="GO:0003677">
    <property type="term" value="F:DNA binding"/>
    <property type="evidence" value="ECO:0007669"/>
    <property type="project" value="UniProtKB-KW"/>
</dbReference>
<evidence type="ECO:0000256" key="3">
    <source>
        <dbReference type="ARBA" id="ARBA00023015"/>
    </source>
</evidence>